<keyword evidence="4" id="KW-1185">Reference proteome</keyword>
<sequence length="194" mass="20639">MLTSGVLSAPAPGPEPAPVPAPVPPLLGSHSLIYPQSYVKVIPAVHPPTVPLAYHTGYKWIHPGSGLVLSRHDGWLVGWLVDWLIGWLVGWLVVLVVVGRLEIYRRCYCLTMKRSMEKRCGISGMVKDGPGNDGGLVDNRGHRLGNDMSSSYGNCSRDHLGSVDRTGSRADGDASKTSGSGNSDGQNGGEDSLI</sequence>
<feature type="compositionally biased region" description="Basic and acidic residues" evidence="1">
    <location>
        <begin position="156"/>
        <end position="174"/>
    </location>
</feature>
<dbReference type="AlphaFoldDB" id="A0A834NKC0"/>
<protein>
    <submittedName>
        <fullName evidence="3">Uncharacterized protein</fullName>
    </submittedName>
</protein>
<name>A0A834NKC0_VESPE</name>
<gene>
    <name evidence="3" type="ORF">H0235_013581</name>
</gene>
<reference evidence="3" key="1">
    <citation type="journal article" date="2020" name="G3 (Bethesda)">
        <title>High-Quality Assemblies for Three Invasive Social Wasps from the &lt;i&gt;Vespula&lt;/i&gt; Genus.</title>
        <authorList>
            <person name="Harrop T.W.R."/>
            <person name="Guhlin J."/>
            <person name="McLaughlin G.M."/>
            <person name="Permina E."/>
            <person name="Stockwell P."/>
            <person name="Gilligan J."/>
            <person name="Le Lec M.F."/>
            <person name="Gruber M.A.M."/>
            <person name="Quinn O."/>
            <person name="Lovegrove M."/>
            <person name="Duncan E.J."/>
            <person name="Remnant E.J."/>
            <person name="Van Eeckhoven J."/>
            <person name="Graham B."/>
            <person name="Knapp R.A."/>
            <person name="Langford K.W."/>
            <person name="Kronenberg Z."/>
            <person name="Press M.O."/>
            <person name="Eacker S.M."/>
            <person name="Wilson-Rankin E.E."/>
            <person name="Purcell J."/>
            <person name="Lester P.J."/>
            <person name="Dearden P.K."/>
        </authorList>
    </citation>
    <scope>NUCLEOTIDE SEQUENCE</scope>
    <source>
        <strain evidence="3">Volc-1</strain>
    </source>
</reference>
<evidence type="ECO:0000256" key="1">
    <source>
        <dbReference type="SAM" id="MobiDB-lite"/>
    </source>
</evidence>
<comment type="caution">
    <text evidence="3">The sequence shown here is derived from an EMBL/GenBank/DDBJ whole genome shotgun (WGS) entry which is preliminary data.</text>
</comment>
<accession>A0A834NKC0</accession>
<dbReference type="EMBL" id="JACSDY010000013">
    <property type="protein sequence ID" value="KAF7410974.1"/>
    <property type="molecule type" value="Genomic_DNA"/>
</dbReference>
<evidence type="ECO:0000256" key="2">
    <source>
        <dbReference type="SAM" id="Phobius"/>
    </source>
</evidence>
<feature type="compositionally biased region" description="Low complexity" evidence="1">
    <location>
        <begin position="178"/>
        <end position="194"/>
    </location>
</feature>
<feature type="transmembrane region" description="Helical" evidence="2">
    <location>
        <begin position="76"/>
        <end position="98"/>
    </location>
</feature>
<evidence type="ECO:0000313" key="3">
    <source>
        <dbReference type="EMBL" id="KAF7410974.1"/>
    </source>
</evidence>
<keyword evidence="2" id="KW-0812">Transmembrane</keyword>
<proteinExistence type="predicted"/>
<evidence type="ECO:0000313" key="4">
    <source>
        <dbReference type="Proteomes" id="UP000600918"/>
    </source>
</evidence>
<dbReference type="Proteomes" id="UP000600918">
    <property type="component" value="Unassembled WGS sequence"/>
</dbReference>
<keyword evidence="2" id="KW-0472">Membrane</keyword>
<keyword evidence="2" id="KW-1133">Transmembrane helix</keyword>
<feature type="region of interest" description="Disordered" evidence="1">
    <location>
        <begin position="150"/>
        <end position="194"/>
    </location>
</feature>
<organism evidence="3 4">
    <name type="scientific">Vespula pensylvanica</name>
    <name type="common">Western yellow jacket</name>
    <name type="synonym">Wasp</name>
    <dbReference type="NCBI Taxonomy" id="30213"/>
    <lineage>
        <taxon>Eukaryota</taxon>
        <taxon>Metazoa</taxon>
        <taxon>Ecdysozoa</taxon>
        <taxon>Arthropoda</taxon>
        <taxon>Hexapoda</taxon>
        <taxon>Insecta</taxon>
        <taxon>Pterygota</taxon>
        <taxon>Neoptera</taxon>
        <taxon>Endopterygota</taxon>
        <taxon>Hymenoptera</taxon>
        <taxon>Apocrita</taxon>
        <taxon>Aculeata</taxon>
        <taxon>Vespoidea</taxon>
        <taxon>Vespidae</taxon>
        <taxon>Vespinae</taxon>
        <taxon>Vespula</taxon>
    </lineage>
</organism>